<dbReference type="EMBL" id="FTOR01000001">
    <property type="protein sequence ID" value="SIS80668.1"/>
    <property type="molecule type" value="Genomic_DNA"/>
</dbReference>
<accession>A0A1N7M3K5</accession>
<protein>
    <submittedName>
        <fullName evidence="7">Ribonuclease P protein component</fullName>
    </submittedName>
</protein>
<reference evidence="8" key="1">
    <citation type="submission" date="2017-01" db="EMBL/GenBank/DDBJ databases">
        <authorList>
            <person name="Varghese N."/>
            <person name="Submissions S."/>
        </authorList>
    </citation>
    <scope>NUCLEOTIDE SEQUENCE [LARGE SCALE GENOMIC DNA]</scope>
    <source>
        <strain evidence="8">DSM 21054</strain>
    </source>
</reference>
<dbReference type="InterPro" id="IPR020568">
    <property type="entry name" value="Ribosomal_Su5_D2-typ_SF"/>
</dbReference>
<evidence type="ECO:0000313" key="8">
    <source>
        <dbReference type="Proteomes" id="UP000186917"/>
    </source>
</evidence>
<keyword evidence="4" id="KW-0255">Endonuclease</keyword>
<dbReference type="STRING" id="477680.SAMN05421788_1011329"/>
<gene>
    <name evidence="7" type="ORF">SAMN05421788_1011329</name>
</gene>
<keyword evidence="5" id="KW-0378">Hydrolase</keyword>
<evidence type="ECO:0000256" key="1">
    <source>
        <dbReference type="ARBA" id="ARBA00002663"/>
    </source>
</evidence>
<dbReference type="Proteomes" id="UP000186917">
    <property type="component" value="Unassembled WGS sequence"/>
</dbReference>
<keyword evidence="8" id="KW-1185">Reference proteome</keyword>
<evidence type="ECO:0000313" key="7">
    <source>
        <dbReference type="EMBL" id="SIS80668.1"/>
    </source>
</evidence>
<keyword evidence="6" id="KW-0694">RNA-binding</keyword>
<organism evidence="7 8">
    <name type="scientific">Filimonas lacunae</name>
    <dbReference type="NCBI Taxonomy" id="477680"/>
    <lineage>
        <taxon>Bacteria</taxon>
        <taxon>Pseudomonadati</taxon>
        <taxon>Bacteroidota</taxon>
        <taxon>Chitinophagia</taxon>
        <taxon>Chitinophagales</taxon>
        <taxon>Chitinophagaceae</taxon>
        <taxon>Filimonas</taxon>
    </lineage>
</organism>
<dbReference type="GO" id="GO:0000049">
    <property type="term" value="F:tRNA binding"/>
    <property type="evidence" value="ECO:0007669"/>
    <property type="project" value="InterPro"/>
</dbReference>
<dbReference type="Pfam" id="PF00825">
    <property type="entry name" value="Ribonuclease_P"/>
    <property type="match status" value="1"/>
</dbReference>
<proteinExistence type="predicted"/>
<dbReference type="InterPro" id="IPR020539">
    <property type="entry name" value="RNase_P_CS"/>
</dbReference>
<keyword evidence="2" id="KW-0819">tRNA processing</keyword>
<sequence length="96" mass="11222">MQAETPGESLQTGVAAGTRHFKRAVHRNRVKRLMRESYRLHALPLQQYVEEKQQPMVVFMLYIDKVLPTQELLHQKMPLVIKRIIKELDENTTPAT</sequence>
<evidence type="ECO:0000256" key="2">
    <source>
        <dbReference type="ARBA" id="ARBA00022694"/>
    </source>
</evidence>
<evidence type="ECO:0000256" key="4">
    <source>
        <dbReference type="ARBA" id="ARBA00022759"/>
    </source>
</evidence>
<dbReference type="GO" id="GO:0008033">
    <property type="term" value="P:tRNA processing"/>
    <property type="evidence" value="ECO:0007669"/>
    <property type="project" value="UniProtKB-KW"/>
</dbReference>
<dbReference type="SUPFAM" id="SSF54211">
    <property type="entry name" value="Ribosomal protein S5 domain 2-like"/>
    <property type="match status" value="1"/>
</dbReference>
<dbReference type="AlphaFoldDB" id="A0A1N7M3K5"/>
<dbReference type="Gene3D" id="3.30.230.10">
    <property type="match status" value="1"/>
</dbReference>
<dbReference type="InterPro" id="IPR014721">
    <property type="entry name" value="Ribsml_uS5_D2-typ_fold_subgr"/>
</dbReference>
<evidence type="ECO:0000256" key="3">
    <source>
        <dbReference type="ARBA" id="ARBA00022722"/>
    </source>
</evidence>
<keyword evidence="3" id="KW-0540">Nuclease</keyword>
<evidence type="ECO:0000256" key="5">
    <source>
        <dbReference type="ARBA" id="ARBA00022801"/>
    </source>
</evidence>
<name>A0A1N7M3K5_9BACT</name>
<dbReference type="PROSITE" id="PS00648">
    <property type="entry name" value="RIBONUCLEASE_P"/>
    <property type="match status" value="1"/>
</dbReference>
<dbReference type="GO" id="GO:0004526">
    <property type="term" value="F:ribonuclease P activity"/>
    <property type="evidence" value="ECO:0007669"/>
    <property type="project" value="InterPro"/>
</dbReference>
<evidence type="ECO:0000256" key="6">
    <source>
        <dbReference type="ARBA" id="ARBA00022884"/>
    </source>
</evidence>
<dbReference type="InterPro" id="IPR000100">
    <property type="entry name" value="RNase_P"/>
</dbReference>
<comment type="function">
    <text evidence="1">RNaseP catalyzes the removal of the 5'-leader sequence from pre-tRNA to produce the mature 5'-terminus. It can also cleave other RNA substrates such as 4.5S RNA. The protein component plays an auxiliary but essential role in vivo by binding to the 5'-leader sequence and broadening the substrate specificity of the ribozyme.</text>
</comment>